<dbReference type="InterPro" id="IPR018604">
    <property type="entry name" value="YycI-like"/>
</dbReference>
<sequence length="282" mass="33011">MNWSKTKTILIITFLFLNLFLTYQLIEKERLNTISLIPEVTIQERLKGNNITIEGEIPEVSSKDYHIIGKNVEISDALRGRLENQTAVFIDDEQKVIHSVLDEPYYLSEDQFGVDLRDFLTNFIISSAEYRYGSYEEEENEILLFQTYKEHTAYSNSYEPLILYLNEEREITGYQQRLNEFSRIGSENEVISYLKALEVLLNNQFLKMNDTITNIDYGYYSSIPLENEDLVYAPMWRIEIGENIYLVHAIESDVQQLSSAEEDEELEDIEEIIEGEDEEADE</sequence>
<organism evidence="3 4">
    <name type="scientific">Alkalihalobacillus trypoxylicola</name>
    <dbReference type="NCBI Taxonomy" id="519424"/>
    <lineage>
        <taxon>Bacteria</taxon>
        <taxon>Bacillati</taxon>
        <taxon>Bacillota</taxon>
        <taxon>Bacilli</taxon>
        <taxon>Bacillales</taxon>
        <taxon>Bacillaceae</taxon>
        <taxon>Alkalihalobacillus</taxon>
    </lineage>
</organism>
<dbReference type="EMBL" id="LTAO01000023">
    <property type="protein sequence ID" value="KYG29621.1"/>
    <property type="molecule type" value="Genomic_DNA"/>
</dbReference>
<dbReference type="Proteomes" id="UP000075806">
    <property type="component" value="Unassembled WGS sequence"/>
</dbReference>
<feature type="compositionally biased region" description="Acidic residues" evidence="1">
    <location>
        <begin position="260"/>
        <end position="282"/>
    </location>
</feature>
<name>A0A161PJX9_9BACI</name>
<reference evidence="3" key="1">
    <citation type="submission" date="2016-02" db="EMBL/GenBank/DDBJ databases">
        <title>Genome sequence of Bacillus trypoxylicola KCTC 13244(T).</title>
        <authorList>
            <person name="Jeong H."/>
            <person name="Park S.-H."/>
            <person name="Choi S.-K."/>
        </authorList>
    </citation>
    <scope>NUCLEOTIDE SEQUENCE [LARGE SCALE GENOMIC DNA]</scope>
    <source>
        <strain evidence="3">KCTC 13244</strain>
    </source>
</reference>
<keyword evidence="4" id="KW-1185">Reference proteome</keyword>
<dbReference type="RefSeq" id="WP_061949416.1">
    <property type="nucleotide sequence ID" value="NZ_LTAO01000023.1"/>
</dbReference>
<dbReference type="GO" id="GO:0016020">
    <property type="term" value="C:membrane"/>
    <property type="evidence" value="ECO:0007669"/>
    <property type="project" value="InterPro"/>
</dbReference>
<evidence type="ECO:0000256" key="1">
    <source>
        <dbReference type="SAM" id="MobiDB-lite"/>
    </source>
</evidence>
<dbReference type="Gene3D" id="2.40.128.690">
    <property type="entry name" value="YycH protein, domain 3-like"/>
    <property type="match status" value="1"/>
</dbReference>
<feature type="region of interest" description="Disordered" evidence="1">
    <location>
        <begin position="258"/>
        <end position="282"/>
    </location>
</feature>
<proteinExistence type="predicted"/>
<accession>A0A161PJX9</accession>
<dbReference type="AlphaFoldDB" id="A0A161PJX9"/>
<feature type="domain" description="Regulatory protein YycH-like" evidence="2">
    <location>
        <begin position="39"/>
        <end position="249"/>
    </location>
</feature>
<dbReference type="OrthoDB" id="2388036at2"/>
<dbReference type="STRING" id="519424.AZF04_08895"/>
<evidence type="ECO:0000313" key="3">
    <source>
        <dbReference type="EMBL" id="KYG29621.1"/>
    </source>
</evidence>
<gene>
    <name evidence="3" type="ORF">AZF04_08895</name>
</gene>
<evidence type="ECO:0000259" key="2">
    <source>
        <dbReference type="Pfam" id="PF09648"/>
    </source>
</evidence>
<evidence type="ECO:0000313" key="4">
    <source>
        <dbReference type="Proteomes" id="UP000075806"/>
    </source>
</evidence>
<protein>
    <recommendedName>
        <fullName evidence="2">Regulatory protein YycH-like domain-containing protein</fullName>
    </recommendedName>
</protein>
<dbReference type="Pfam" id="PF09648">
    <property type="entry name" value="YycI"/>
    <property type="match status" value="1"/>
</dbReference>
<comment type="caution">
    <text evidence="3">The sequence shown here is derived from an EMBL/GenBank/DDBJ whole genome shotgun (WGS) entry which is preliminary data.</text>
</comment>